<dbReference type="SMART" id="SM01321">
    <property type="entry name" value="Y1_Tnp"/>
    <property type="match status" value="1"/>
</dbReference>
<dbReference type="SUPFAM" id="SSF143422">
    <property type="entry name" value="Transposase IS200-like"/>
    <property type="match status" value="1"/>
</dbReference>
<name>A0A412B5D3_BACUN</name>
<accession>A0A412B5D3</accession>
<feature type="domain" description="Transposase IS200-like" evidence="1">
    <location>
        <begin position="14"/>
        <end position="131"/>
    </location>
</feature>
<evidence type="ECO:0000259" key="1">
    <source>
        <dbReference type="SMART" id="SM01321"/>
    </source>
</evidence>
<dbReference type="GO" id="GO:0004803">
    <property type="term" value="F:transposase activity"/>
    <property type="evidence" value="ECO:0007669"/>
    <property type="project" value="InterPro"/>
</dbReference>
<gene>
    <name evidence="2" type="primary">tnpA</name>
    <name evidence="2" type="ORF">DWY92_19140</name>
</gene>
<dbReference type="EMBL" id="QRTH01000015">
    <property type="protein sequence ID" value="RGQ47531.1"/>
    <property type="molecule type" value="Genomic_DNA"/>
</dbReference>
<dbReference type="GO" id="GO:0006313">
    <property type="term" value="P:DNA transposition"/>
    <property type="evidence" value="ECO:0007669"/>
    <property type="project" value="InterPro"/>
</dbReference>
<dbReference type="AlphaFoldDB" id="A0A412B5D3"/>
<dbReference type="InterPro" id="IPR002686">
    <property type="entry name" value="Transposase_17"/>
</dbReference>
<dbReference type="GO" id="GO:0003677">
    <property type="term" value="F:DNA binding"/>
    <property type="evidence" value="ECO:0007669"/>
    <property type="project" value="InterPro"/>
</dbReference>
<dbReference type="Proteomes" id="UP000283680">
    <property type="component" value="Unassembled WGS sequence"/>
</dbReference>
<organism evidence="2 3">
    <name type="scientific">Bacteroides uniformis</name>
    <dbReference type="NCBI Taxonomy" id="820"/>
    <lineage>
        <taxon>Bacteria</taxon>
        <taxon>Pseudomonadati</taxon>
        <taxon>Bacteroidota</taxon>
        <taxon>Bacteroidia</taxon>
        <taxon>Bacteroidales</taxon>
        <taxon>Bacteroidaceae</taxon>
        <taxon>Bacteroides</taxon>
    </lineage>
</organism>
<dbReference type="InterPro" id="IPR036515">
    <property type="entry name" value="Transposase_17_sf"/>
</dbReference>
<comment type="caution">
    <text evidence="2">The sequence shown here is derived from an EMBL/GenBank/DDBJ whole genome shotgun (WGS) entry which is preliminary data.</text>
</comment>
<reference evidence="2 3" key="1">
    <citation type="submission" date="2018-08" db="EMBL/GenBank/DDBJ databases">
        <title>A genome reference for cultivated species of the human gut microbiota.</title>
        <authorList>
            <person name="Zou Y."/>
            <person name="Xue W."/>
            <person name="Luo G."/>
        </authorList>
    </citation>
    <scope>NUCLEOTIDE SEQUENCE [LARGE SCALE GENOMIC DNA]</scope>
    <source>
        <strain evidence="2 3">AF28-11</strain>
    </source>
</reference>
<protein>
    <submittedName>
        <fullName evidence="2">IS200/IS605 family transposase</fullName>
    </submittedName>
</protein>
<proteinExistence type="predicted"/>
<evidence type="ECO:0000313" key="2">
    <source>
        <dbReference type="EMBL" id="RGQ47531.1"/>
    </source>
</evidence>
<dbReference type="PANTHER" id="PTHR33360">
    <property type="entry name" value="TRANSPOSASE FOR INSERTION SEQUENCE ELEMENT IS200"/>
    <property type="match status" value="1"/>
</dbReference>
<dbReference type="Gene3D" id="3.30.70.1290">
    <property type="entry name" value="Transposase IS200-like"/>
    <property type="match status" value="1"/>
</dbReference>
<dbReference type="PANTHER" id="PTHR33360:SF2">
    <property type="entry name" value="TRANSPOSASE FOR INSERTION SEQUENCE ELEMENT IS200"/>
    <property type="match status" value="1"/>
</dbReference>
<dbReference type="Pfam" id="PF01797">
    <property type="entry name" value="Y1_Tnp"/>
    <property type="match status" value="1"/>
</dbReference>
<evidence type="ECO:0000313" key="3">
    <source>
        <dbReference type="Proteomes" id="UP000283680"/>
    </source>
</evidence>
<dbReference type="RefSeq" id="WP_117974838.1">
    <property type="nucleotide sequence ID" value="NZ_QRTH01000015.1"/>
</dbReference>
<sequence>MTLANRYTSSSHSVYNLGYHIVFCPKYRRKVLVDGIDERLKELLMEKAKELDIIIESMEVMPDHAHLFIRSKLTYAVHFVVNQLKGYSSVRLREEFPKLRSRLPTLWTRSYFVESVGHISEDTVMKYIENQKLVYKNMN</sequence>
<dbReference type="NCBIfam" id="NF033573">
    <property type="entry name" value="transpos_IS200"/>
    <property type="match status" value="1"/>
</dbReference>